<evidence type="ECO:0000313" key="8">
    <source>
        <dbReference type="EMBL" id="MFC5475918.1"/>
    </source>
</evidence>
<evidence type="ECO:0000256" key="4">
    <source>
        <dbReference type="ARBA" id="ARBA00023172"/>
    </source>
</evidence>
<evidence type="ECO:0000256" key="3">
    <source>
        <dbReference type="ARBA" id="ARBA00023125"/>
    </source>
</evidence>
<dbReference type="InterPro" id="IPR010998">
    <property type="entry name" value="Integrase_recombinase_N"/>
</dbReference>
<evidence type="ECO:0000256" key="2">
    <source>
        <dbReference type="ARBA" id="ARBA00022908"/>
    </source>
</evidence>
<keyword evidence="3 5" id="KW-0238">DNA-binding</keyword>
<dbReference type="Gene3D" id="1.10.443.10">
    <property type="entry name" value="Intergrase catalytic core"/>
    <property type="match status" value="1"/>
</dbReference>
<proteinExistence type="inferred from homology"/>
<dbReference type="Proteomes" id="UP001596045">
    <property type="component" value="Unassembled WGS sequence"/>
</dbReference>
<dbReference type="PANTHER" id="PTHR30349">
    <property type="entry name" value="PHAGE INTEGRASE-RELATED"/>
    <property type="match status" value="1"/>
</dbReference>
<reference evidence="9" key="1">
    <citation type="journal article" date="2019" name="Int. J. Syst. Evol. Microbiol.">
        <title>The Global Catalogue of Microorganisms (GCM) 10K type strain sequencing project: providing services to taxonomists for standard genome sequencing and annotation.</title>
        <authorList>
            <consortium name="The Broad Institute Genomics Platform"/>
            <consortium name="The Broad Institute Genome Sequencing Center for Infectious Disease"/>
            <person name="Wu L."/>
            <person name="Ma J."/>
        </authorList>
    </citation>
    <scope>NUCLEOTIDE SEQUENCE [LARGE SCALE GENOMIC DNA]</scope>
    <source>
        <strain evidence="9">JCM 17066</strain>
    </source>
</reference>
<comment type="caution">
    <text evidence="8">The sequence shown here is derived from an EMBL/GenBank/DDBJ whole genome shotgun (WGS) entry which is preliminary data.</text>
</comment>
<dbReference type="RefSeq" id="WP_378999651.1">
    <property type="nucleotide sequence ID" value="NZ_JBHSMT010000029.1"/>
</dbReference>
<gene>
    <name evidence="8" type="ORF">ACFPM8_18310</name>
</gene>
<protein>
    <submittedName>
        <fullName evidence="8">Tyrosine-type recombinase/integrase</fullName>
    </submittedName>
</protein>
<dbReference type="InterPro" id="IPR044068">
    <property type="entry name" value="CB"/>
</dbReference>
<feature type="domain" description="Tyr recombinase" evidence="6">
    <location>
        <begin position="101"/>
        <end position="269"/>
    </location>
</feature>
<evidence type="ECO:0000259" key="7">
    <source>
        <dbReference type="PROSITE" id="PS51900"/>
    </source>
</evidence>
<dbReference type="InterPro" id="IPR011010">
    <property type="entry name" value="DNA_brk_join_enz"/>
</dbReference>
<dbReference type="SUPFAM" id="SSF56349">
    <property type="entry name" value="DNA breaking-rejoining enzymes"/>
    <property type="match status" value="1"/>
</dbReference>
<accession>A0ABW0MCF8</accession>
<dbReference type="InterPro" id="IPR050090">
    <property type="entry name" value="Tyrosine_recombinase_XerCD"/>
</dbReference>
<dbReference type="PROSITE" id="PS51900">
    <property type="entry name" value="CB"/>
    <property type="match status" value="1"/>
</dbReference>
<dbReference type="Gene3D" id="1.10.150.130">
    <property type="match status" value="1"/>
</dbReference>
<dbReference type="Pfam" id="PF00589">
    <property type="entry name" value="Phage_integrase"/>
    <property type="match status" value="1"/>
</dbReference>
<comment type="similarity">
    <text evidence="1">Belongs to the 'phage' integrase family.</text>
</comment>
<evidence type="ECO:0000259" key="6">
    <source>
        <dbReference type="PROSITE" id="PS51898"/>
    </source>
</evidence>
<keyword evidence="2" id="KW-0229">DNA integration</keyword>
<dbReference type="InterPro" id="IPR002104">
    <property type="entry name" value="Integrase_catalytic"/>
</dbReference>
<evidence type="ECO:0000256" key="5">
    <source>
        <dbReference type="PROSITE-ProRule" id="PRU01248"/>
    </source>
</evidence>
<feature type="domain" description="Core-binding (CB)" evidence="7">
    <location>
        <begin position="3"/>
        <end position="81"/>
    </location>
</feature>
<dbReference type="InterPro" id="IPR013762">
    <property type="entry name" value="Integrase-like_cat_sf"/>
</dbReference>
<dbReference type="EMBL" id="JBHSMT010000029">
    <property type="protein sequence ID" value="MFC5475918.1"/>
    <property type="molecule type" value="Genomic_DNA"/>
</dbReference>
<evidence type="ECO:0000313" key="9">
    <source>
        <dbReference type="Proteomes" id="UP001596045"/>
    </source>
</evidence>
<organism evidence="8 9">
    <name type="scientific">Paraherbaspirillum soli</name>
    <dbReference type="NCBI Taxonomy" id="631222"/>
    <lineage>
        <taxon>Bacteria</taxon>
        <taxon>Pseudomonadati</taxon>
        <taxon>Pseudomonadota</taxon>
        <taxon>Betaproteobacteria</taxon>
        <taxon>Burkholderiales</taxon>
        <taxon>Oxalobacteraceae</taxon>
        <taxon>Paraherbaspirillum</taxon>
    </lineage>
</organism>
<keyword evidence="9" id="KW-1185">Reference proteome</keyword>
<evidence type="ECO:0000256" key="1">
    <source>
        <dbReference type="ARBA" id="ARBA00008857"/>
    </source>
</evidence>
<keyword evidence="4" id="KW-0233">DNA recombination</keyword>
<dbReference type="CDD" id="cd00796">
    <property type="entry name" value="INT_Rci_Hp1_C"/>
    <property type="match status" value="1"/>
</dbReference>
<dbReference type="PANTHER" id="PTHR30349:SF64">
    <property type="entry name" value="PROPHAGE INTEGRASE INTD-RELATED"/>
    <property type="match status" value="1"/>
</dbReference>
<sequence length="277" mass="31396">MIYTWDDAADRWLKEKVHKQSIKSDKANIRWLNLHLSGVPLVDIDRSVVASLIHKKITSGVANATVNRMLALLRAVLNLAVTDWDWLPSAPKFRLLKEPSRRVRYLSKLQAVRLLRELPEHLSAMAAFSLATGLRRANVTGLEWSQVDLKRQVAWIHADQAKGGKAITVPLNTDAMRVVLTRVGRHQTHVFSYKGKRVIQVSTAAWYKALKRAGISDFRWHDLRHTWASWHVQNGTPLFALQELGGWESEEMVRRYAHFSVGNLAAFAANLPTFSGP</sequence>
<dbReference type="PROSITE" id="PS51898">
    <property type="entry name" value="TYR_RECOMBINASE"/>
    <property type="match status" value="1"/>
</dbReference>
<name>A0ABW0MCF8_9BURK</name>